<dbReference type="EMBL" id="LAZR01005324">
    <property type="protein sequence ID" value="KKN00889.1"/>
    <property type="molecule type" value="Genomic_DNA"/>
</dbReference>
<protein>
    <submittedName>
        <fullName evidence="2">Uncharacterized protein</fullName>
    </submittedName>
</protein>
<feature type="compositionally biased region" description="Acidic residues" evidence="1">
    <location>
        <begin position="140"/>
        <end position="155"/>
    </location>
</feature>
<evidence type="ECO:0000313" key="2">
    <source>
        <dbReference type="EMBL" id="KKN00889.1"/>
    </source>
</evidence>
<feature type="non-terminal residue" evidence="2">
    <location>
        <position position="1"/>
    </location>
</feature>
<evidence type="ECO:0000256" key="1">
    <source>
        <dbReference type="SAM" id="MobiDB-lite"/>
    </source>
</evidence>
<accession>A0A0F9M5E2</accession>
<sequence>ETKKVKIGGATFYMEEVNEPRLMRYSIMHRGGIKSRAERHGTVLDRQFEWIRTGEAGSKKPSYTLDPLDKEKMSKEIKALIDELPDLEDVALGKVDTIDGEPKEESNNRAVREVSEDDEEPNEFVKESSVKKEERPTREVEEDDDDDDDGENPFG</sequence>
<feature type="compositionally biased region" description="Basic and acidic residues" evidence="1">
    <location>
        <begin position="123"/>
        <end position="139"/>
    </location>
</feature>
<dbReference type="AlphaFoldDB" id="A0A0F9M5E2"/>
<name>A0A0F9M5E2_9ZZZZ</name>
<feature type="region of interest" description="Disordered" evidence="1">
    <location>
        <begin position="95"/>
        <end position="155"/>
    </location>
</feature>
<comment type="caution">
    <text evidence="2">The sequence shown here is derived from an EMBL/GenBank/DDBJ whole genome shotgun (WGS) entry which is preliminary data.</text>
</comment>
<reference evidence="2" key="1">
    <citation type="journal article" date="2015" name="Nature">
        <title>Complex archaea that bridge the gap between prokaryotes and eukaryotes.</title>
        <authorList>
            <person name="Spang A."/>
            <person name="Saw J.H."/>
            <person name="Jorgensen S.L."/>
            <person name="Zaremba-Niedzwiedzka K."/>
            <person name="Martijn J."/>
            <person name="Lind A.E."/>
            <person name="van Eijk R."/>
            <person name="Schleper C."/>
            <person name="Guy L."/>
            <person name="Ettema T.J."/>
        </authorList>
    </citation>
    <scope>NUCLEOTIDE SEQUENCE</scope>
</reference>
<feature type="compositionally biased region" description="Basic and acidic residues" evidence="1">
    <location>
        <begin position="96"/>
        <end position="114"/>
    </location>
</feature>
<proteinExistence type="predicted"/>
<organism evidence="2">
    <name type="scientific">marine sediment metagenome</name>
    <dbReference type="NCBI Taxonomy" id="412755"/>
    <lineage>
        <taxon>unclassified sequences</taxon>
        <taxon>metagenomes</taxon>
        <taxon>ecological metagenomes</taxon>
    </lineage>
</organism>
<gene>
    <name evidence="2" type="ORF">LCGC14_1133400</name>
</gene>